<gene>
    <name evidence="13" type="ORF">NTG6680_0049</name>
</gene>
<evidence type="ECO:0000256" key="2">
    <source>
        <dbReference type="ARBA" id="ARBA00008663"/>
    </source>
</evidence>
<keyword evidence="7 13" id="KW-0418">Kinase</keyword>
<evidence type="ECO:0000313" key="14">
    <source>
        <dbReference type="Proteomes" id="UP000839052"/>
    </source>
</evidence>
<dbReference type="InterPro" id="IPR001697">
    <property type="entry name" value="Pyr_Knase"/>
</dbReference>
<dbReference type="Gene3D" id="3.20.20.60">
    <property type="entry name" value="Phosphoenolpyruvate-binding domains"/>
    <property type="match status" value="2"/>
</dbReference>
<keyword evidence="10" id="KW-0324">Glycolysis</keyword>
<evidence type="ECO:0000256" key="10">
    <source>
        <dbReference type="ARBA" id="ARBA00023152"/>
    </source>
</evidence>
<evidence type="ECO:0000256" key="7">
    <source>
        <dbReference type="ARBA" id="ARBA00022777"/>
    </source>
</evidence>
<dbReference type="EC" id="2.7.1.40" evidence="3"/>
<dbReference type="EMBL" id="OU912926">
    <property type="protein sequence ID" value="CAG9931302.1"/>
    <property type="molecule type" value="Genomic_DNA"/>
</dbReference>
<evidence type="ECO:0000256" key="4">
    <source>
        <dbReference type="ARBA" id="ARBA00022679"/>
    </source>
</evidence>
<comment type="similarity">
    <text evidence="2">Belongs to the pyruvate kinase family.</text>
</comment>
<keyword evidence="9" id="KW-0460">Magnesium</keyword>
<keyword evidence="11 13" id="KW-0670">Pyruvate</keyword>
<comment type="pathway">
    <text evidence="1">Carbohydrate degradation; glycolysis; pyruvate from D-glyceraldehyde 3-phosphate: step 5/5.</text>
</comment>
<proteinExistence type="inferred from homology"/>
<dbReference type="Proteomes" id="UP000839052">
    <property type="component" value="Chromosome"/>
</dbReference>
<evidence type="ECO:0000256" key="11">
    <source>
        <dbReference type="ARBA" id="ARBA00023317"/>
    </source>
</evidence>
<evidence type="ECO:0000313" key="13">
    <source>
        <dbReference type="EMBL" id="CAG9931302.1"/>
    </source>
</evidence>
<protein>
    <recommendedName>
        <fullName evidence="3">pyruvate kinase</fullName>
        <ecNumber evidence="3">2.7.1.40</ecNumber>
    </recommendedName>
</protein>
<evidence type="ECO:0000259" key="12">
    <source>
        <dbReference type="Pfam" id="PF00224"/>
    </source>
</evidence>
<feature type="domain" description="Pyruvate kinase barrel" evidence="12">
    <location>
        <begin position="145"/>
        <end position="230"/>
    </location>
</feature>
<keyword evidence="4" id="KW-0808">Transferase</keyword>
<evidence type="ECO:0000256" key="1">
    <source>
        <dbReference type="ARBA" id="ARBA00004997"/>
    </source>
</evidence>
<keyword evidence="14" id="KW-1185">Reference proteome</keyword>
<feature type="domain" description="Pyruvate kinase barrel" evidence="12">
    <location>
        <begin position="380"/>
        <end position="472"/>
    </location>
</feature>
<keyword evidence="6" id="KW-0547">Nucleotide-binding</keyword>
<evidence type="ECO:0000256" key="5">
    <source>
        <dbReference type="ARBA" id="ARBA00022723"/>
    </source>
</evidence>
<sequence length="483" mass="53074">MKNTKPSHPFQTNSKAKKKEYAALAAKIVSIRKSLINLETSSLIAISGVVHEQQESARNLLHYIALRRHDLRPLQSRLSQLGLSSFGRSEAHVLASIDAVLAMLDRLCGVERAGLGVDTTPSFMSGPGLLRHHTEVLLGPGSLERQVRIMVTMPSEAASNYSLIRDLLAHGMDCMRINCAHDDKDAWQNMIQHLRQAEREVGRTCRILMDLAGPKLRTGPVEPGPAVVRIRPKRDAYGRMIAPAKIWLFDETSTLVPPVTADASLPVCPNWLKRLSPGDSIDFVDAAGRSRHLKVIKINKRAVWAQSVNSAFVVPGTILQHLPIKHKSSSRMHETKVGNIPQLDGYILLQCDDILLLTPTLQLGAPAKLDKAGRVRYPATIGYTLTEVIQDARVGDAIWFDDGKIGGVVEKNDAEGLHIRISHAKPGGVKLRGDKGINLPDSQLHLPALTERDRADLHFVIEHADLVAMSFTIDPAQIIHEAA</sequence>
<evidence type="ECO:0000256" key="3">
    <source>
        <dbReference type="ARBA" id="ARBA00012142"/>
    </source>
</evidence>
<organism evidence="13 14">
    <name type="scientific">Candidatus Nitrotoga arctica</name>
    <dbReference type="NCBI Taxonomy" id="453162"/>
    <lineage>
        <taxon>Bacteria</taxon>
        <taxon>Pseudomonadati</taxon>
        <taxon>Pseudomonadota</taxon>
        <taxon>Betaproteobacteria</taxon>
        <taxon>Nitrosomonadales</taxon>
        <taxon>Gallionellaceae</taxon>
        <taxon>Candidatus Nitrotoga</taxon>
    </lineage>
</organism>
<evidence type="ECO:0000256" key="9">
    <source>
        <dbReference type="ARBA" id="ARBA00022842"/>
    </source>
</evidence>
<dbReference type="InterPro" id="IPR040442">
    <property type="entry name" value="Pyrv_kinase-like_dom_sf"/>
</dbReference>
<dbReference type="InterPro" id="IPR011037">
    <property type="entry name" value="Pyrv_Knase-like_insert_dom_sf"/>
</dbReference>
<dbReference type="InterPro" id="IPR015793">
    <property type="entry name" value="Pyrv_Knase_brl"/>
</dbReference>
<keyword evidence="8" id="KW-0067">ATP-binding</keyword>
<evidence type="ECO:0000256" key="6">
    <source>
        <dbReference type="ARBA" id="ARBA00022741"/>
    </source>
</evidence>
<accession>A0ABN8AJD0</accession>
<dbReference type="PANTHER" id="PTHR11817">
    <property type="entry name" value="PYRUVATE KINASE"/>
    <property type="match status" value="1"/>
</dbReference>
<keyword evidence="5" id="KW-0479">Metal-binding</keyword>
<name>A0ABN8AJD0_9PROT</name>
<dbReference type="Pfam" id="PF00224">
    <property type="entry name" value="PK"/>
    <property type="match status" value="2"/>
</dbReference>
<dbReference type="Gene3D" id="2.40.33.10">
    <property type="entry name" value="PK beta-barrel domain-like"/>
    <property type="match status" value="2"/>
</dbReference>
<dbReference type="RefSeq" id="WP_239795411.1">
    <property type="nucleotide sequence ID" value="NZ_OU912926.1"/>
</dbReference>
<evidence type="ECO:0000256" key="8">
    <source>
        <dbReference type="ARBA" id="ARBA00022840"/>
    </source>
</evidence>
<reference evidence="13 14" key="1">
    <citation type="submission" date="2021-10" db="EMBL/GenBank/DDBJ databases">
        <authorList>
            <person name="Koch H."/>
        </authorList>
    </citation>
    <scope>NUCLEOTIDE SEQUENCE [LARGE SCALE GENOMIC DNA]</scope>
    <source>
        <strain evidence="13">6680</strain>
    </source>
</reference>
<dbReference type="SUPFAM" id="SSF50800">
    <property type="entry name" value="PK beta-barrel domain-like"/>
    <property type="match status" value="1"/>
</dbReference>
<dbReference type="GO" id="GO:0016301">
    <property type="term" value="F:kinase activity"/>
    <property type="evidence" value="ECO:0007669"/>
    <property type="project" value="UniProtKB-KW"/>
</dbReference>
<dbReference type="SUPFAM" id="SSF51621">
    <property type="entry name" value="Phosphoenolpyruvate/pyruvate domain"/>
    <property type="match status" value="1"/>
</dbReference>
<dbReference type="InterPro" id="IPR015813">
    <property type="entry name" value="Pyrv/PenolPyrv_kinase-like_dom"/>
</dbReference>
<dbReference type="InterPro" id="IPR015806">
    <property type="entry name" value="Pyrv_Knase_insert_dom_sf"/>
</dbReference>